<evidence type="ECO:0000256" key="3">
    <source>
        <dbReference type="ARBA" id="ARBA00022771"/>
    </source>
</evidence>
<keyword evidence="2 6" id="KW-0479">Metal-binding</keyword>
<evidence type="ECO:0000256" key="6">
    <source>
        <dbReference type="PROSITE-ProRule" id="PRU00723"/>
    </source>
</evidence>
<dbReference type="InterPro" id="IPR000571">
    <property type="entry name" value="Znf_CCCH"/>
</dbReference>
<dbReference type="EMBL" id="JASJQH010007235">
    <property type="protein sequence ID" value="KAK9712151.1"/>
    <property type="molecule type" value="Genomic_DNA"/>
</dbReference>
<evidence type="ECO:0000313" key="9">
    <source>
        <dbReference type="Proteomes" id="UP001479436"/>
    </source>
</evidence>
<keyword evidence="4 6" id="KW-0862">Zinc</keyword>
<accession>A0ABR2W073</accession>
<keyword evidence="3 6" id="KW-0863">Zinc-finger</keyword>
<evidence type="ECO:0000259" key="7">
    <source>
        <dbReference type="PROSITE" id="PS50103"/>
    </source>
</evidence>
<dbReference type="PANTHER" id="PTHR46527:SF1">
    <property type="entry name" value="NUCLEOPORIN NUP42"/>
    <property type="match status" value="1"/>
</dbReference>
<dbReference type="PANTHER" id="PTHR46527">
    <property type="entry name" value="NUCLEOPORIN-LIKE PROTEIN 2"/>
    <property type="match status" value="1"/>
</dbReference>
<comment type="subcellular location">
    <subcellularLocation>
        <location evidence="1">Nucleus</location>
    </subcellularLocation>
</comment>
<dbReference type="Proteomes" id="UP001479436">
    <property type="component" value="Unassembled WGS sequence"/>
</dbReference>
<dbReference type="SUPFAM" id="SSF90229">
    <property type="entry name" value="CCCH zinc finger"/>
    <property type="match status" value="1"/>
</dbReference>
<evidence type="ECO:0000256" key="4">
    <source>
        <dbReference type="ARBA" id="ARBA00022833"/>
    </source>
</evidence>
<dbReference type="PROSITE" id="PS50103">
    <property type="entry name" value="ZF_C3H1"/>
    <property type="match status" value="1"/>
</dbReference>
<dbReference type="Pfam" id="PF18044">
    <property type="entry name" value="zf-CCCH_4"/>
    <property type="match status" value="1"/>
</dbReference>
<feature type="non-terminal residue" evidence="8">
    <location>
        <position position="188"/>
    </location>
</feature>
<proteinExistence type="predicted"/>
<keyword evidence="5" id="KW-0539">Nucleus</keyword>
<feature type="domain" description="C3H1-type" evidence="7">
    <location>
        <begin position="1"/>
        <end position="25"/>
    </location>
</feature>
<reference evidence="8 9" key="1">
    <citation type="submission" date="2023-04" db="EMBL/GenBank/DDBJ databases">
        <title>Genome of Basidiobolus ranarum AG-B5.</title>
        <authorList>
            <person name="Stajich J.E."/>
            <person name="Carter-House D."/>
            <person name="Gryganskyi A."/>
        </authorList>
    </citation>
    <scope>NUCLEOTIDE SEQUENCE [LARGE SCALE GENOMIC DNA]</scope>
    <source>
        <strain evidence="8 9">AG-B5</strain>
    </source>
</reference>
<dbReference type="InterPro" id="IPR036855">
    <property type="entry name" value="Znf_CCCH_sf"/>
</dbReference>
<gene>
    <name evidence="8" type="ORF">K7432_007353</name>
</gene>
<keyword evidence="9" id="KW-1185">Reference proteome</keyword>
<name>A0ABR2W073_9FUNG</name>
<comment type="caution">
    <text evidence="8">The sequence shown here is derived from an EMBL/GenBank/DDBJ whole genome shotgun (WGS) entry which is preliminary data.</text>
</comment>
<protein>
    <recommendedName>
        <fullName evidence="7">C3H1-type domain-containing protein</fullName>
    </recommendedName>
</protein>
<feature type="zinc finger region" description="C3H1-type" evidence="6">
    <location>
        <begin position="1"/>
        <end position="25"/>
    </location>
</feature>
<evidence type="ECO:0000256" key="2">
    <source>
        <dbReference type="ARBA" id="ARBA00022723"/>
    </source>
</evidence>
<sequence length="188" mass="19765">MAVCKFFLQGRCAFGASCRNEHRRPNESAPAATTTGFGAKTGWKSNTNDGFLNKAKSTALTENITPQSVLEDLTDAQKPMWPFSVYSPLKTGPNLISGTDLSFEEARLQYYTEMKSLGNANQYIAQLNNMQQSVNSQINNIKGNPRAAIDSVKNDNKGSTFGSGGAFGGGAFGSGNTGGAFGGGNTGG</sequence>
<organism evidence="8 9">
    <name type="scientific">Basidiobolus ranarum</name>
    <dbReference type="NCBI Taxonomy" id="34480"/>
    <lineage>
        <taxon>Eukaryota</taxon>
        <taxon>Fungi</taxon>
        <taxon>Fungi incertae sedis</taxon>
        <taxon>Zoopagomycota</taxon>
        <taxon>Entomophthoromycotina</taxon>
        <taxon>Basidiobolomycetes</taxon>
        <taxon>Basidiobolales</taxon>
        <taxon>Basidiobolaceae</taxon>
        <taxon>Basidiobolus</taxon>
    </lineage>
</organism>
<dbReference type="InterPro" id="IPR051767">
    <property type="entry name" value="Nucleoporin_NUP42"/>
</dbReference>
<evidence type="ECO:0000256" key="5">
    <source>
        <dbReference type="ARBA" id="ARBA00023242"/>
    </source>
</evidence>
<dbReference type="Gene3D" id="4.10.1000.10">
    <property type="entry name" value="Zinc finger, CCCH-type"/>
    <property type="match status" value="1"/>
</dbReference>
<dbReference type="InterPro" id="IPR041367">
    <property type="entry name" value="Znf-CCCH_4"/>
</dbReference>
<evidence type="ECO:0000313" key="8">
    <source>
        <dbReference type="EMBL" id="KAK9712151.1"/>
    </source>
</evidence>
<evidence type="ECO:0000256" key="1">
    <source>
        <dbReference type="ARBA" id="ARBA00004123"/>
    </source>
</evidence>